<accession>A0A2V1IXR4</accession>
<reference evidence="3" key="1">
    <citation type="submission" date="2018-02" db="EMBL/GenBank/DDBJ databases">
        <authorList>
            <person name="Clavel T."/>
            <person name="Strowig T."/>
        </authorList>
    </citation>
    <scope>NUCLEOTIDE SEQUENCE [LARGE SCALE GENOMIC DNA]</scope>
    <source>
        <strain evidence="3">DSM 100764</strain>
    </source>
</reference>
<keyword evidence="1" id="KW-0732">Signal</keyword>
<comment type="caution">
    <text evidence="2">The sequence shown here is derived from an EMBL/GenBank/DDBJ whole genome shotgun (WGS) entry which is preliminary data.</text>
</comment>
<dbReference type="AlphaFoldDB" id="A0A2V1IXR4"/>
<dbReference type="EMBL" id="PUBV01000007">
    <property type="protein sequence ID" value="PWB08217.1"/>
    <property type="molecule type" value="Genomic_DNA"/>
</dbReference>
<organism evidence="2 3">
    <name type="scientific">Paramuribaculum intestinale</name>
    <dbReference type="NCBI Taxonomy" id="2094151"/>
    <lineage>
        <taxon>Bacteria</taxon>
        <taxon>Pseudomonadati</taxon>
        <taxon>Bacteroidota</taxon>
        <taxon>Bacteroidia</taxon>
        <taxon>Bacteroidales</taxon>
        <taxon>Muribaculaceae</taxon>
        <taxon>Paramuribaculum</taxon>
    </lineage>
</organism>
<keyword evidence="3" id="KW-1185">Reference proteome</keyword>
<proteinExistence type="predicted"/>
<evidence type="ECO:0000256" key="1">
    <source>
        <dbReference type="SAM" id="SignalP"/>
    </source>
</evidence>
<dbReference type="RefSeq" id="WP_107035654.1">
    <property type="nucleotide sequence ID" value="NZ_PUBV01000007.1"/>
</dbReference>
<protein>
    <submittedName>
        <fullName evidence="2">6-bladed beta-propeller</fullName>
    </submittedName>
</protein>
<evidence type="ECO:0000313" key="2">
    <source>
        <dbReference type="EMBL" id="PWB08217.1"/>
    </source>
</evidence>
<name>A0A2V1IXR4_9BACT</name>
<dbReference type="Pfam" id="PF17170">
    <property type="entry name" value="DUF5128"/>
    <property type="match status" value="1"/>
</dbReference>
<feature type="chain" id="PRO_5015919119" evidence="1">
    <location>
        <begin position="20"/>
        <end position="378"/>
    </location>
</feature>
<evidence type="ECO:0000313" key="3">
    <source>
        <dbReference type="Proteomes" id="UP000244925"/>
    </source>
</evidence>
<gene>
    <name evidence="2" type="ORF">C5O25_05110</name>
</gene>
<dbReference type="Proteomes" id="UP000244925">
    <property type="component" value="Unassembled WGS sequence"/>
</dbReference>
<sequence length="378" mass="42194">MHSHLTAIKLIAGATMALAAGCTASSQSDNTEILQIDMLADIDRPDFDETSLKDVRYALLDTATEALLGEYAQIQGVIGDTVIVHDMTAMGDNSRLLLFDANDGHLIRSIRHIGQGPGEYRWIGGVVTIPERSEIILLADKAHRYTTDDRYIESYSMSSKHGGALPIGSAERGIHETDAFDGDLHIYQYDDRMTPVDTLVINNYEPRWISIAFNQSDKESLINIVDTVYSLVPGEMQPVAVLSRGVKALTPEVENKVYIGRTDYEQAERERQGYIEFLRFINDGPRFTVTYAYGGRNYFDTYSHKSGKLIARRSFSDSDEDAGLLIPHDGRTMHITNYPFISNGRYYSIVSEDETLGSDGEPSEELNRALISWSVEGE</sequence>
<feature type="signal peptide" evidence="1">
    <location>
        <begin position="1"/>
        <end position="19"/>
    </location>
</feature>